<dbReference type="InterPro" id="IPR032567">
    <property type="entry name" value="RTL1-rel"/>
</dbReference>
<dbReference type="PANTHER" id="PTHR15503:SF36">
    <property type="entry name" value="RETROTRANSPOSON GAG-LIKE PROTEIN 5"/>
    <property type="match status" value="1"/>
</dbReference>
<protein>
    <recommendedName>
        <fullName evidence="4">Peptidase A2 domain-containing protein</fullName>
    </recommendedName>
</protein>
<dbReference type="AlphaFoldDB" id="A0A5C6NRG5"/>
<comment type="caution">
    <text evidence="2">The sequence shown here is derived from an EMBL/GenBank/DDBJ whole genome shotgun (WGS) entry which is preliminary data.</text>
</comment>
<sequence length="324" mass="35803">MSLKQGSRPVADYAIDFRTQARLSDWNQAAQCDAFRNGLAPYIKDALVSYDLPPSLDGLIELTSRLDRRIQARRRELRRGGAEHHFSARLRGSPVAPNLLTEPASGGAEPMQVGRTSLTPEERERRRQGNLCPMFPLIFHVSEQTHKLPEHTEDHCEQHQMGRTLRLSLPSKREGSAVNGGVLLSRTQDSAPCPWPLFHVRLLLAGGSHTLATFIDSGVDVSLIDEELAVQLGIDQVPLPHSVPASALDAPPGDRYSPDHAYPHASVRQPSCPSVKAFIHRCSQTWTQATAALLQAADRYSTAANRRHSQAPKYQVGQKVWLST</sequence>
<dbReference type="PANTHER" id="PTHR15503">
    <property type="entry name" value="LDOC1 RELATED"/>
    <property type="match status" value="1"/>
</dbReference>
<evidence type="ECO:0000256" key="1">
    <source>
        <dbReference type="SAM" id="MobiDB-lite"/>
    </source>
</evidence>
<evidence type="ECO:0000313" key="3">
    <source>
        <dbReference type="Proteomes" id="UP000324091"/>
    </source>
</evidence>
<evidence type="ECO:0000313" key="2">
    <source>
        <dbReference type="EMBL" id="TWW68257.1"/>
    </source>
</evidence>
<name>A0A5C6NRG5_9TELE</name>
<dbReference type="Proteomes" id="UP000324091">
    <property type="component" value="Chromosome 19"/>
</dbReference>
<feature type="region of interest" description="Disordered" evidence="1">
    <location>
        <begin position="95"/>
        <end position="126"/>
    </location>
</feature>
<reference evidence="2 3" key="1">
    <citation type="submission" date="2019-04" db="EMBL/GenBank/DDBJ databases">
        <title>Chromosome genome assembly for Takifugu flavidus.</title>
        <authorList>
            <person name="Xiao S."/>
        </authorList>
    </citation>
    <scope>NUCLEOTIDE SEQUENCE [LARGE SCALE GENOMIC DNA]</scope>
    <source>
        <strain evidence="2">HTHZ2018</strain>
        <tissue evidence="2">Muscle</tissue>
    </source>
</reference>
<organism evidence="2 3">
    <name type="scientific">Takifugu flavidus</name>
    <name type="common">sansaifugu</name>
    <dbReference type="NCBI Taxonomy" id="433684"/>
    <lineage>
        <taxon>Eukaryota</taxon>
        <taxon>Metazoa</taxon>
        <taxon>Chordata</taxon>
        <taxon>Craniata</taxon>
        <taxon>Vertebrata</taxon>
        <taxon>Euteleostomi</taxon>
        <taxon>Actinopterygii</taxon>
        <taxon>Neopterygii</taxon>
        <taxon>Teleostei</taxon>
        <taxon>Neoteleostei</taxon>
        <taxon>Acanthomorphata</taxon>
        <taxon>Eupercaria</taxon>
        <taxon>Tetraodontiformes</taxon>
        <taxon>Tetradontoidea</taxon>
        <taxon>Tetraodontidae</taxon>
        <taxon>Takifugu</taxon>
    </lineage>
</organism>
<dbReference type="EMBL" id="RHFK02000011">
    <property type="protein sequence ID" value="TWW68257.1"/>
    <property type="molecule type" value="Genomic_DNA"/>
</dbReference>
<accession>A0A5C6NRG5</accession>
<evidence type="ECO:0008006" key="4">
    <source>
        <dbReference type="Google" id="ProtNLM"/>
    </source>
</evidence>
<gene>
    <name evidence="2" type="ORF">D4764_19G0000550</name>
</gene>
<proteinExistence type="predicted"/>
<keyword evidence="3" id="KW-1185">Reference proteome</keyword>